<organism evidence="1 2">
    <name type="scientific">Panagrolaimus sp. ES5</name>
    <dbReference type="NCBI Taxonomy" id="591445"/>
    <lineage>
        <taxon>Eukaryota</taxon>
        <taxon>Metazoa</taxon>
        <taxon>Ecdysozoa</taxon>
        <taxon>Nematoda</taxon>
        <taxon>Chromadorea</taxon>
        <taxon>Rhabditida</taxon>
        <taxon>Tylenchina</taxon>
        <taxon>Panagrolaimomorpha</taxon>
        <taxon>Panagrolaimoidea</taxon>
        <taxon>Panagrolaimidae</taxon>
        <taxon>Panagrolaimus</taxon>
    </lineage>
</organism>
<name>A0AC34GY56_9BILA</name>
<dbReference type="WBParaSite" id="ES5_v2.g954.t1">
    <property type="protein sequence ID" value="ES5_v2.g954.t1"/>
    <property type="gene ID" value="ES5_v2.g954"/>
</dbReference>
<evidence type="ECO:0000313" key="2">
    <source>
        <dbReference type="WBParaSite" id="ES5_v2.g954.t1"/>
    </source>
</evidence>
<dbReference type="Proteomes" id="UP000887579">
    <property type="component" value="Unplaced"/>
</dbReference>
<evidence type="ECO:0000313" key="1">
    <source>
        <dbReference type="Proteomes" id="UP000887579"/>
    </source>
</evidence>
<accession>A0AC34GY56</accession>
<proteinExistence type="predicted"/>
<protein>
    <submittedName>
        <fullName evidence="2">Sphingomyelin synthase-like domain-containing protein</fullName>
    </submittedName>
</protein>
<reference evidence="2" key="1">
    <citation type="submission" date="2022-11" db="UniProtKB">
        <authorList>
            <consortium name="WormBaseParasite"/>
        </authorList>
    </citation>
    <scope>IDENTIFICATION</scope>
</reference>
<sequence length="264" mass="29391">MSSSVEIHNDTVNGGGGCNDSIRGTSSCILMNQSASIFSIHSDCIFPKSVIPPEKFHSELLKLAVSFFCLSISTFLNFFLLTVIHDIGPREPLPDLVFMFISQQKWAWKFGDAMTTINTTIGLLMVFMHKERIIILRRIFLLAAILYGLRALVLGVTFLPPPFHNTDEICLPQVNQTNGIYSAEIIHRFVTYVFTLGLTSGEEKVLCGDLMFSGHTLALALMYFVQLHYAPRGLSKLRYFAAPITFCGIAALVISGLHYTMDVL</sequence>